<dbReference type="CDD" id="cd00093">
    <property type="entry name" value="HTH_XRE"/>
    <property type="match status" value="1"/>
</dbReference>
<dbReference type="GO" id="GO:0003677">
    <property type="term" value="F:DNA binding"/>
    <property type="evidence" value="ECO:0007669"/>
    <property type="project" value="InterPro"/>
</dbReference>
<gene>
    <name evidence="2" type="ORF">LMV7_p00760</name>
</gene>
<dbReference type="InterPro" id="IPR010982">
    <property type="entry name" value="Lambda_DNA-bd_dom_sf"/>
</dbReference>
<keyword evidence="2" id="KW-0614">Plasmid</keyword>
<sequence length="152" mass="17566">MYGLELLARREGLGLSKPAMAEALNIREQNLDRWEFGKNPPRSWEWIERALTAMEDYQDRLVDDLVAAVLEQHEQGAELMIMSYSTRLSFRAWNPRAADVTWGEEELRGVPVEMHRAAAAKAARRLRREHQLHVPIEPVPAPRDEAPTDRDR</sequence>
<dbReference type="SUPFAM" id="SSF47413">
    <property type="entry name" value="lambda repressor-like DNA-binding domains"/>
    <property type="match status" value="1"/>
</dbReference>
<protein>
    <submittedName>
        <fullName evidence="2">Uncharacterized protein</fullName>
    </submittedName>
</protein>
<evidence type="ECO:0000313" key="2">
    <source>
        <dbReference type="EMBL" id="AGY35497.1"/>
    </source>
</evidence>
<dbReference type="InterPro" id="IPR001387">
    <property type="entry name" value="Cro/C1-type_HTH"/>
</dbReference>
<organism evidence="2">
    <name type="scientific">Micrococcus sp. V7</name>
    <dbReference type="NCBI Taxonomy" id="404582"/>
    <lineage>
        <taxon>Bacteria</taxon>
        <taxon>Bacillati</taxon>
        <taxon>Actinomycetota</taxon>
        <taxon>Actinomycetes</taxon>
        <taxon>Micrococcales</taxon>
        <taxon>Micrococcaceae</taxon>
        <taxon>Micrococcus</taxon>
    </lineage>
</organism>
<name>U5NVY7_9MICC</name>
<evidence type="ECO:0000256" key="1">
    <source>
        <dbReference type="SAM" id="MobiDB-lite"/>
    </source>
</evidence>
<dbReference type="AlphaFoldDB" id="U5NVY7"/>
<accession>U5NVY7</accession>
<proteinExistence type="predicted"/>
<geneLocation type="plasmid" evidence="2">
    <name>pLMV7</name>
</geneLocation>
<feature type="region of interest" description="Disordered" evidence="1">
    <location>
        <begin position="131"/>
        <end position="152"/>
    </location>
</feature>
<dbReference type="InterPro" id="IPR027910">
    <property type="entry name" value="YdiL_sf"/>
</dbReference>
<reference evidence="2" key="1">
    <citation type="journal article" date="2013" name="Genome Announc.">
        <title>First complete sequence of a giant linear plasmid from a micrococcus strain isolated from an extremely high-altitude lake.</title>
        <authorList>
            <person name="Dib J.R."/>
            <person name="Schuldes J."/>
            <person name="Thurmer A."/>
            <person name="Farias M.E."/>
            <person name="Daniel R."/>
            <person name="Meinhardt F."/>
        </authorList>
    </citation>
    <scope>NUCLEOTIDE SEQUENCE</scope>
    <source>
        <strain evidence="2">V7</strain>
        <plasmid evidence="2">pLMV7</plasmid>
    </source>
</reference>
<dbReference type="EMBL" id="KF577591">
    <property type="protein sequence ID" value="AGY35497.1"/>
    <property type="molecule type" value="Genomic_DNA"/>
</dbReference>
<dbReference type="RefSeq" id="WP_023190142.1">
    <property type="nucleotide sequence ID" value="NC_022599.1"/>
</dbReference>
<dbReference type="Gene3D" id="1.10.3100.10">
    <property type="entry name" value="Putative cytoplasmic protein"/>
    <property type="match status" value="1"/>
</dbReference>
<feature type="compositionally biased region" description="Basic and acidic residues" evidence="1">
    <location>
        <begin position="142"/>
        <end position="152"/>
    </location>
</feature>